<keyword evidence="4" id="KW-0812">Transmembrane</keyword>
<dbReference type="Pfam" id="PF07719">
    <property type="entry name" value="TPR_2"/>
    <property type="match status" value="1"/>
</dbReference>
<keyword evidence="4" id="KW-0472">Membrane</keyword>
<dbReference type="EMBL" id="MGFH01000078">
    <property type="protein sequence ID" value="OGM06149.1"/>
    <property type="molecule type" value="Genomic_DNA"/>
</dbReference>
<dbReference type="PROSITE" id="PS50005">
    <property type="entry name" value="TPR"/>
    <property type="match status" value="1"/>
</dbReference>
<name>A0A1F7WUN9_9BACT</name>
<keyword evidence="4" id="KW-1133">Transmembrane helix</keyword>
<dbReference type="AlphaFoldDB" id="A0A1F7WUN9"/>
<gene>
    <name evidence="5" type="ORF">A2008_04875</name>
</gene>
<evidence type="ECO:0000313" key="6">
    <source>
        <dbReference type="Proteomes" id="UP000178735"/>
    </source>
</evidence>
<evidence type="ECO:0000256" key="2">
    <source>
        <dbReference type="ARBA" id="ARBA00022803"/>
    </source>
</evidence>
<dbReference type="InterPro" id="IPR011990">
    <property type="entry name" value="TPR-like_helical_dom_sf"/>
</dbReference>
<dbReference type="PROSITE" id="PS50293">
    <property type="entry name" value="TPR_REGION"/>
    <property type="match status" value="1"/>
</dbReference>
<keyword evidence="1" id="KW-0677">Repeat</keyword>
<dbReference type="InterPro" id="IPR019734">
    <property type="entry name" value="TPR_rpt"/>
</dbReference>
<proteinExistence type="predicted"/>
<feature type="repeat" description="TPR" evidence="3">
    <location>
        <begin position="63"/>
        <end position="96"/>
    </location>
</feature>
<dbReference type="InterPro" id="IPR013105">
    <property type="entry name" value="TPR_2"/>
</dbReference>
<evidence type="ECO:0000313" key="5">
    <source>
        <dbReference type="EMBL" id="OGM06149.1"/>
    </source>
</evidence>
<evidence type="ECO:0000256" key="3">
    <source>
        <dbReference type="PROSITE-ProRule" id="PRU00339"/>
    </source>
</evidence>
<protein>
    <submittedName>
        <fullName evidence="5">Uncharacterized protein</fullName>
    </submittedName>
</protein>
<accession>A0A1F7WUN9</accession>
<comment type="caution">
    <text evidence="5">The sequence shown here is derived from an EMBL/GenBank/DDBJ whole genome shotgun (WGS) entry which is preliminary data.</text>
</comment>
<dbReference type="Gene3D" id="1.25.40.10">
    <property type="entry name" value="Tetratricopeptide repeat domain"/>
    <property type="match status" value="1"/>
</dbReference>
<organism evidence="5 6">
    <name type="scientific">Candidatus Wallbacteria bacterium GWC2_49_35</name>
    <dbReference type="NCBI Taxonomy" id="1817813"/>
    <lineage>
        <taxon>Bacteria</taxon>
        <taxon>Candidatus Walliibacteriota</taxon>
    </lineage>
</organism>
<dbReference type="SUPFAM" id="SSF48452">
    <property type="entry name" value="TPR-like"/>
    <property type="match status" value="1"/>
</dbReference>
<feature type="transmembrane region" description="Helical" evidence="4">
    <location>
        <begin position="22"/>
        <end position="44"/>
    </location>
</feature>
<reference evidence="5 6" key="1">
    <citation type="journal article" date="2016" name="Nat. Commun.">
        <title>Thousands of microbial genomes shed light on interconnected biogeochemical processes in an aquifer system.</title>
        <authorList>
            <person name="Anantharaman K."/>
            <person name="Brown C.T."/>
            <person name="Hug L.A."/>
            <person name="Sharon I."/>
            <person name="Castelle C.J."/>
            <person name="Probst A.J."/>
            <person name="Thomas B.C."/>
            <person name="Singh A."/>
            <person name="Wilkins M.J."/>
            <person name="Karaoz U."/>
            <person name="Brodie E.L."/>
            <person name="Williams K.H."/>
            <person name="Hubbard S.S."/>
            <person name="Banfield J.F."/>
        </authorList>
    </citation>
    <scope>NUCLEOTIDE SEQUENCE [LARGE SCALE GENOMIC DNA]</scope>
</reference>
<keyword evidence="2 3" id="KW-0802">TPR repeat</keyword>
<dbReference type="Proteomes" id="UP000178735">
    <property type="component" value="Unassembled WGS sequence"/>
</dbReference>
<evidence type="ECO:0000256" key="4">
    <source>
        <dbReference type="SAM" id="Phobius"/>
    </source>
</evidence>
<sequence length="163" mass="18904">MLDYIFNLIGYRPAGGFDHNQILAIVIGICLGAYILILIVNHFVHRAKVRNLEIAMARFPNYADVRYKIAEIYYNYGDFDNAAKYYKEALAIYPYNSSIRIKLAMLTLEHFKDEELAFKMFAEVRFAVDAEPRAKYIIDTYLKEKKMYEKFHAGHAGKSPQTA</sequence>
<dbReference type="SMART" id="SM00028">
    <property type="entry name" value="TPR"/>
    <property type="match status" value="1"/>
</dbReference>
<dbReference type="STRING" id="1817813.A2008_04875"/>
<evidence type="ECO:0000256" key="1">
    <source>
        <dbReference type="ARBA" id="ARBA00022737"/>
    </source>
</evidence>